<dbReference type="EMBL" id="CAJVCH010328112">
    <property type="protein sequence ID" value="CAG7786867.1"/>
    <property type="molecule type" value="Genomic_DNA"/>
</dbReference>
<gene>
    <name evidence="2" type="ORF">AFUS01_LOCUS25416</name>
</gene>
<dbReference type="OrthoDB" id="10328450at2759"/>
<organism evidence="2 3">
    <name type="scientific">Allacma fusca</name>
    <dbReference type="NCBI Taxonomy" id="39272"/>
    <lineage>
        <taxon>Eukaryota</taxon>
        <taxon>Metazoa</taxon>
        <taxon>Ecdysozoa</taxon>
        <taxon>Arthropoda</taxon>
        <taxon>Hexapoda</taxon>
        <taxon>Collembola</taxon>
        <taxon>Symphypleona</taxon>
        <taxon>Sminthuridae</taxon>
        <taxon>Allacma</taxon>
    </lineage>
</organism>
<feature type="transmembrane region" description="Helical" evidence="1">
    <location>
        <begin position="161"/>
        <end position="181"/>
    </location>
</feature>
<feature type="transmembrane region" description="Helical" evidence="1">
    <location>
        <begin position="63"/>
        <end position="85"/>
    </location>
</feature>
<feature type="transmembrane region" description="Helical" evidence="1">
    <location>
        <begin position="34"/>
        <end position="57"/>
    </location>
</feature>
<feature type="transmembrane region" description="Helical" evidence="1">
    <location>
        <begin position="318"/>
        <end position="337"/>
    </location>
</feature>
<dbReference type="Proteomes" id="UP000708208">
    <property type="component" value="Unassembled WGS sequence"/>
</dbReference>
<keyword evidence="3" id="KW-1185">Reference proteome</keyword>
<name>A0A8J2PA22_9HEXA</name>
<keyword evidence="1" id="KW-0812">Transmembrane</keyword>
<keyword evidence="1" id="KW-0472">Membrane</keyword>
<accession>A0A8J2PA22</accession>
<dbReference type="AlphaFoldDB" id="A0A8J2PA22"/>
<keyword evidence="1" id="KW-1133">Transmembrane helix</keyword>
<evidence type="ECO:0000313" key="2">
    <source>
        <dbReference type="EMBL" id="CAG7786867.1"/>
    </source>
</evidence>
<evidence type="ECO:0000256" key="1">
    <source>
        <dbReference type="SAM" id="Phobius"/>
    </source>
</evidence>
<protein>
    <submittedName>
        <fullName evidence="2">Uncharacterized protein</fullName>
    </submittedName>
</protein>
<feature type="transmembrane region" description="Helical" evidence="1">
    <location>
        <begin position="201"/>
        <end position="221"/>
    </location>
</feature>
<feature type="transmembrane region" description="Helical" evidence="1">
    <location>
        <begin position="349"/>
        <end position="369"/>
    </location>
</feature>
<proteinExistence type="predicted"/>
<comment type="caution">
    <text evidence="2">The sequence shown here is derived from an EMBL/GenBank/DDBJ whole genome shotgun (WGS) entry which is preliminary data.</text>
</comment>
<evidence type="ECO:0000313" key="3">
    <source>
        <dbReference type="Proteomes" id="UP000708208"/>
    </source>
</evidence>
<sequence>MLLETDLKGEDPKCREDGTLIDYHRGGFAKLWTVLNMFMLLGYFFFQLVMITLYSIMGHANKIGWFSQSCWLILAIFPIPSIMLYNKKGKKLTDCLTQWIQLEKDLIGGKDNGATADGGKSKPVSTIFSGDSSPPEPMEYDTFRRGLYCYYAQSKTFRKLLYMYAVIVFTTAGVVAIHNLLTPKFPAYFTCWIHVEDPATFQLLVYASCAYEFYMVSLCIMHTGSFEIMMMACVRSVRHCIESLSNLNSVSMERRAVCGRKKPKNDTLDVATIAENIEKRDATQYGSQQEMQVEEATDNYRRVEFVVENINDCFSGTFLAHQTMYLSMMCILIFVFLRSSDTNSLITTIFFSTYSIFFTLRICCLLPFLGKMGEDSEIFIYSWLEEIPKLLRGGKPYETAEVKLHACRVLGINCGDYYDIQGSTVLTFFSIVTTYLIILLQL</sequence>
<reference evidence="2" key="1">
    <citation type="submission" date="2021-06" db="EMBL/GenBank/DDBJ databases">
        <authorList>
            <person name="Hodson N. C."/>
            <person name="Mongue J. A."/>
            <person name="Jaron S. K."/>
        </authorList>
    </citation>
    <scope>NUCLEOTIDE SEQUENCE</scope>
</reference>